<evidence type="ECO:0000256" key="1">
    <source>
        <dbReference type="SAM" id="Phobius"/>
    </source>
</evidence>
<dbReference type="AlphaFoldDB" id="A0A0E3LAS0"/>
<dbReference type="RefSeq" id="WP_148705328.1">
    <property type="nucleotide sequence ID" value="NZ_CP009507.1"/>
</dbReference>
<evidence type="ECO:0000313" key="3">
    <source>
        <dbReference type="EMBL" id="AKB32506.1"/>
    </source>
</evidence>
<dbReference type="HOGENOM" id="CLU_784403_0_0_2"/>
<feature type="domain" description="SMODS-associated and fused to various effectors" evidence="2">
    <location>
        <begin position="251"/>
        <end position="346"/>
    </location>
</feature>
<evidence type="ECO:0000313" key="4">
    <source>
        <dbReference type="Proteomes" id="UP000033092"/>
    </source>
</evidence>
<organism evidence="3 4">
    <name type="scientific">Methanosarcina siciliae HI350</name>
    <dbReference type="NCBI Taxonomy" id="1434119"/>
    <lineage>
        <taxon>Archaea</taxon>
        <taxon>Methanobacteriati</taxon>
        <taxon>Methanobacteriota</taxon>
        <taxon>Stenosarchaea group</taxon>
        <taxon>Methanomicrobia</taxon>
        <taxon>Methanosarcinales</taxon>
        <taxon>Methanosarcinaceae</taxon>
        <taxon>Methanosarcina</taxon>
    </lineage>
</organism>
<sequence>MLKRLYDFYECTSIIAKRKYDTLIGLFGLTLALFGNFHYIFKLFVVIVILVLLQNRYVEAKKTLKTFEEKHLPIMILVGKSEEEYNSMVSDILFTMNEYGFDESSFHEDFEINRDSWLIRKENNLSYNDDDWEDLVVTFKNKIYRLSEKLKGRKVFHIFFNGPSVLAMGMGASIGTKHEIVLHHYQTGAGNTPYLPLIDFYSKGDSNLEGSLELKSKIEGPNQYIQIQEQKMGFPSAMVSICIGSRDPAGNIERISKLRQSPVSLIHLRNKLGNLPINANWVRATQEVANYLLKLSSDKNTENIELYMNMPAIIAFALGMAVGTQSPISLYNWFSDSKDYHCVLKLNQLCKYK</sequence>
<proteinExistence type="predicted"/>
<reference evidence="3 4" key="1">
    <citation type="submission" date="2014-07" db="EMBL/GenBank/DDBJ databases">
        <title>Methanogenic archaea and the global carbon cycle.</title>
        <authorList>
            <person name="Henriksen J.R."/>
            <person name="Luke J."/>
            <person name="Reinhart S."/>
            <person name="Benedict M.N."/>
            <person name="Youngblut N.D."/>
            <person name="Metcalf M.E."/>
            <person name="Whitaker R.J."/>
            <person name="Metcalf W.W."/>
        </authorList>
    </citation>
    <scope>NUCLEOTIDE SEQUENCE [LARGE SCALE GENOMIC DNA]</scope>
    <source>
        <strain evidence="3 4">HI350</strain>
    </source>
</reference>
<dbReference type="KEGG" id="msz:MSSIH_1816"/>
<feature type="transmembrane region" description="Helical" evidence="1">
    <location>
        <begin position="306"/>
        <end position="328"/>
    </location>
</feature>
<feature type="transmembrane region" description="Helical" evidence="1">
    <location>
        <begin position="26"/>
        <end position="53"/>
    </location>
</feature>
<dbReference type="EMBL" id="CP009507">
    <property type="protein sequence ID" value="AKB32506.1"/>
    <property type="molecule type" value="Genomic_DNA"/>
</dbReference>
<dbReference type="GeneID" id="41605858"/>
<name>A0A0E3LAS0_9EURY</name>
<gene>
    <name evidence="3" type="ORF">MSSIH_1816</name>
</gene>
<accession>A0A0E3LAS0</accession>
<keyword evidence="1" id="KW-1133">Transmembrane helix</keyword>
<dbReference type="InterPro" id="IPR040836">
    <property type="entry name" value="SAVED"/>
</dbReference>
<dbReference type="Proteomes" id="UP000033092">
    <property type="component" value="Chromosome"/>
</dbReference>
<dbReference type="Pfam" id="PF18145">
    <property type="entry name" value="SAVED"/>
    <property type="match status" value="1"/>
</dbReference>
<keyword evidence="1" id="KW-0472">Membrane</keyword>
<keyword evidence="1" id="KW-0812">Transmembrane</keyword>
<dbReference type="PATRIC" id="fig|1434119.4.peg.2323"/>
<evidence type="ECO:0000259" key="2">
    <source>
        <dbReference type="Pfam" id="PF18145"/>
    </source>
</evidence>
<protein>
    <recommendedName>
        <fullName evidence="2">SMODS-associated and fused to various effectors domain-containing protein</fullName>
    </recommendedName>
</protein>
<dbReference type="NCBIfam" id="NF033611">
    <property type="entry name" value="SAVED"/>
    <property type="match status" value="2"/>
</dbReference>